<feature type="compositionally biased region" description="Polar residues" evidence="1">
    <location>
        <begin position="76"/>
        <end position="91"/>
    </location>
</feature>
<organism evidence="2 3">
    <name type="scientific">Ceratodon purpureus</name>
    <name type="common">Fire moss</name>
    <name type="synonym">Dicranum purpureum</name>
    <dbReference type="NCBI Taxonomy" id="3225"/>
    <lineage>
        <taxon>Eukaryota</taxon>
        <taxon>Viridiplantae</taxon>
        <taxon>Streptophyta</taxon>
        <taxon>Embryophyta</taxon>
        <taxon>Bryophyta</taxon>
        <taxon>Bryophytina</taxon>
        <taxon>Bryopsida</taxon>
        <taxon>Dicranidae</taxon>
        <taxon>Pseudoditrichales</taxon>
        <taxon>Ditrichaceae</taxon>
        <taxon>Ceratodon</taxon>
    </lineage>
</organism>
<feature type="compositionally biased region" description="Pro residues" evidence="1">
    <location>
        <begin position="34"/>
        <end position="43"/>
    </location>
</feature>
<evidence type="ECO:0000256" key="1">
    <source>
        <dbReference type="SAM" id="MobiDB-lite"/>
    </source>
</evidence>
<keyword evidence="3" id="KW-1185">Reference proteome</keyword>
<proteinExistence type="predicted"/>
<feature type="region of interest" description="Disordered" evidence="1">
    <location>
        <begin position="76"/>
        <end position="100"/>
    </location>
</feature>
<reference evidence="2" key="1">
    <citation type="submission" date="2020-06" db="EMBL/GenBank/DDBJ databases">
        <title>WGS assembly of Ceratodon purpureus strain R40.</title>
        <authorList>
            <person name="Carey S.B."/>
            <person name="Jenkins J."/>
            <person name="Shu S."/>
            <person name="Lovell J.T."/>
            <person name="Sreedasyam A."/>
            <person name="Maumus F."/>
            <person name="Tiley G.P."/>
            <person name="Fernandez-Pozo N."/>
            <person name="Barry K."/>
            <person name="Chen C."/>
            <person name="Wang M."/>
            <person name="Lipzen A."/>
            <person name="Daum C."/>
            <person name="Saski C.A."/>
            <person name="Payton A.C."/>
            <person name="Mcbreen J.C."/>
            <person name="Conrad R.E."/>
            <person name="Kollar L.M."/>
            <person name="Olsson S."/>
            <person name="Huttunen S."/>
            <person name="Landis J.B."/>
            <person name="Wickett N.J."/>
            <person name="Johnson M.G."/>
            <person name="Rensing S.A."/>
            <person name="Grimwood J."/>
            <person name="Schmutz J."/>
            <person name="Mcdaniel S.F."/>
        </authorList>
    </citation>
    <scope>NUCLEOTIDE SEQUENCE</scope>
    <source>
        <strain evidence="2">R40</strain>
    </source>
</reference>
<comment type="caution">
    <text evidence="2">The sequence shown here is derived from an EMBL/GenBank/DDBJ whole genome shotgun (WGS) entry which is preliminary data.</text>
</comment>
<gene>
    <name evidence="2" type="ORF">KC19_3G057000</name>
</gene>
<protein>
    <submittedName>
        <fullName evidence="2">Uncharacterized protein</fullName>
    </submittedName>
</protein>
<dbReference type="Proteomes" id="UP000822688">
    <property type="component" value="Chromosome 3"/>
</dbReference>
<dbReference type="AlphaFoldDB" id="A0A8T0IHL1"/>
<feature type="region of interest" description="Disordered" evidence="1">
    <location>
        <begin position="1"/>
        <end position="63"/>
    </location>
</feature>
<feature type="compositionally biased region" description="Polar residues" evidence="1">
    <location>
        <begin position="19"/>
        <end position="31"/>
    </location>
</feature>
<evidence type="ECO:0000313" key="2">
    <source>
        <dbReference type="EMBL" id="KAG0582401.1"/>
    </source>
</evidence>
<accession>A0A8T0IHL1</accession>
<name>A0A8T0IHL1_CERPU</name>
<evidence type="ECO:0000313" key="3">
    <source>
        <dbReference type="Proteomes" id="UP000822688"/>
    </source>
</evidence>
<sequence>MPRAYQTKIQSRPPPSTAPRANSTTITRANISPSAPPPRPSIPDPHHHHARRSTIRSPAQSTNCQSYHLATINSSRISTSAGSQSRNSRWWTDSLLPATH</sequence>
<dbReference type="EMBL" id="CM026423">
    <property type="protein sequence ID" value="KAG0582401.1"/>
    <property type="molecule type" value="Genomic_DNA"/>
</dbReference>